<evidence type="ECO:0000259" key="1">
    <source>
        <dbReference type="PROSITE" id="PS50943"/>
    </source>
</evidence>
<dbReference type="RefSeq" id="WP_057824098.1">
    <property type="nucleotide sequence ID" value="NZ_AZEA01000004.1"/>
</dbReference>
<sequence length="300" mass="34563">MKKIGPTVREIRKIKGLTSLEVYSGIISKSFASRFENGINEIGSEKLFMVLDNLSMSADEFRFIQNDYHQSKSQELRHQLDAAYDVHNLQEMGKIINENKNSSQPNFRSIAVTGQILLDAYHSKDFIVTSAMNDLWNKLFQSKTWTIQEIKDASILLPIAASKNELSMIPKIVNRFENNCQNYILSNNDPFHITDALMGMYLSLIQIQLNIDNPYAAKKLLTKVTSVNRYNLTWNGRLSEQVIIAIWNLYFGNPQKANKIINTLKDLEELYSPTIDHNLLAILKVRQKLADKYRREQKTD</sequence>
<feature type="domain" description="HTH cro/C1-type" evidence="1">
    <location>
        <begin position="8"/>
        <end position="61"/>
    </location>
</feature>
<dbReference type="InterPro" id="IPR011990">
    <property type="entry name" value="TPR-like_helical_dom_sf"/>
</dbReference>
<proteinExistence type="predicted"/>
<dbReference type="PROSITE" id="PS50943">
    <property type="entry name" value="HTH_CROC1"/>
    <property type="match status" value="1"/>
</dbReference>
<protein>
    <submittedName>
        <fullName evidence="2">Helix-turn-helix domain-containing protein</fullName>
    </submittedName>
</protein>
<accession>A0A0R1KZ59</accession>
<gene>
    <name evidence="2" type="ORF">FD17_GL001981</name>
</gene>
<dbReference type="InterPro" id="IPR001387">
    <property type="entry name" value="Cro/C1-type_HTH"/>
</dbReference>
<dbReference type="PATRIC" id="fig|1423808.3.peg.2007"/>
<dbReference type="CDD" id="cd00093">
    <property type="entry name" value="HTH_XRE"/>
    <property type="match status" value="1"/>
</dbReference>
<comment type="caution">
    <text evidence="2">The sequence shown here is derived from an EMBL/GenBank/DDBJ whole genome shotgun (WGS) entry which is preliminary data.</text>
</comment>
<name>A0A0R1KZ59_9LACO</name>
<dbReference type="AlphaFoldDB" id="A0A0R1KZ59"/>
<dbReference type="Gene3D" id="1.25.40.10">
    <property type="entry name" value="Tetratricopeptide repeat domain"/>
    <property type="match status" value="1"/>
</dbReference>
<evidence type="ECO:0000313" key="2">
    <source>
        <dbReference type="EMBL" id="KRK89021.1"/>
    </source>
</evidence>
<dbReference type="InterPro" id="IPR053163">
    <property type="entry name" value="HTH-type_regulator_Rgg"/>
</dbReference>
<keyword evidence="3" id="KW-1185">Reference proteome</keyword>
<dbReference type="EMBL" id="AZEA01000004">
    <property type="protein sequence ID" value="KRK89021.1"/>
    <property type="molecule type" value="Genomic_DNA"/>
</dbReference>
<dbReference type="InterPro" id="IPR010982">
    <property type="entry name" value="Lambda_DNA-bd_dom_sf"/>
</dbReference>
<dbReference type="SUPFAM" id="SSF47413">
    <property type="entry name" value="lambda repressor-like DNA-binding domains"/>
    <property type="match status" value="1"/>
</dbReference>
<dbReference type="OrthoDB" id="34624at2"/>
<evidence type="ECO:0000313" key="3">
    <source>
        <dbReference type="Proteomes" id="UP000051581"/>
    </source>
</evidence>
<organism evidence="2 3">
    <name type="scientific">Lentilactobacillus sunkii DSM 19904</name>
    <dbReference type="NCBI Taxonomy" id="1423808"/>
    <lineage>
        <taxon>Bacteria</taxon>
        <taxon>Bacillati</taxon>
        <taxon>Bacillota</taxon>
        <taxon>Bacilli</taxon>
        <taxon>Lactobacillales</taxon>
        <taxon>Lactobacillaceae</taxon>
        <taxon>Lentilactobacillus</taxon>
    </lineage>
</organism>
<dbReference type="GO" id="GO:0003677">
    <property type="term" value="F:DNA binding"/>
    <property type="evidence" value="ECO:0007669"/>
    <property type="project" value="InterPro"/>
</dbReference>
<dbReference type="PANTHER" id="PTHR37038">
    <property type="entry name" value="TRANSCRIPTIONAL REGULATOR-RELATED"/>
    <property type="match status" value="1"/>
</dbReference>
<reference evidence="2 3" key="1">
    <citation type="journal article" date="2015" name="Genome Announc.">
        <title>Expanding the biotechnology potential of lactobacilli through comparative genomics of 213 strains and associated genera.</title>
        <authorList>
            <person name="Sun Z."/>
            <person name="Harris H.M."/>
            <person name="McCann A."/>
            <person name="Guo C."/>
            <person name="Argimon S."/>
            <person name="Zhang W."/>
            <person name="Yang X."/>
            <person name="Jeffery I.B."/>
            <person name="Cooney J.C."/>
            <person name="Kagawa T.F."/>
            <person name="Liu W."/>
            <person name="Song Y."/>
            <person name="Salvetti E."/>
            <person name="Wrobel A."/>
            <person name="Rasinkangas P."/>
            <person name="Parkhill J."/>
            <person name="Rea M.C."/>
            <person name="O'Sullivan O."/>
            <person name="Ritari J."/>
            <person name="Douillard F.P."/>
            <person name="Paul Ross R."/>
            <person name="Yang R."/>
            <person name="Briner A.E."/>
            <person name="Felis G.E."/>
            <person name="de Vos W.M."/>
            <person name="Barrangou R."/>
            <person name="Klaenhammer T.R."/>
            <person name="Caufield P.W."/>
            <person name="Cui Y."/>
            <person name="Zhang H."/>
            <person name="O'Toole P.W."/>
        </authorList>
    </citation>
    <scope>NUCLEOTIDE SEQUENCE [LARGE SCALE GENOMIC DNA]</scope>
    <source>
        <strain evidence="2 3">DSM 19904</strain>
    </source>
</reference>
<dbReference type="Proteomes" id="UP000051581">
    <property type="component" value="Unassembled WGS sequence"/>
</dbReference>